<feature type="compositionally biased region" description="Polar residues" evidence="8">
    <location>
        <begin position="71"/>
        <end position="81"/>
    </location>
</feature>
<dbReference type="GO" id="GO:0005634">
    <property type="term" value="C:nucleus"/>
    <property type="evidence" value="ECO:0007669"/>
    <property type="project" value="UniProtKB-SubCell"/>
</dbReference>
<sequence>MDESDDDIWEYKSLKRMKRSESISSQNSSQRQPPLKKRRRTPRSSTQPTVCSARGKMLDSRQVVKSERDSSNSALSTWSSRSKGEETPKRPMSQMKFESFSPSRSTLLSSPGSTTPQLEKNKSNRDGVDKKRSKRRATKSSCKELKDAKNTQMKPKCLVNGVKKTEVNETSLERTRRISHGYCPFCQMPFSALIIDSPERHVTECLSKPLLAENECPDGIACDVTIEGHYRKFTHCLLAEARARLPNDARSKMESKTQHDHEVRQNDEQPEPQSSSQKPSDSSPTSGFTSLKTSVLNHAATNLRPSHTVTKADGKCVVEHIPVAAVRESRMLASSQIGSLNCTQKSKPSDRPVHNNRNATVQKSKLVSLQLNAESLEHNDNEESQCTASDEDIFAHSEHPYSDLSDVCLKKTTHGACEEQPADVDNDDALSSLSEMSTSILEDPGPACQEAHQLTSAPMSHCPQPLCQLESHHANSPAPTQNQTKDLPSTCQMKTSNFPLSLTPKGNRPAQNMNLDFDCCSQVDISIKVTPRGKFNDTKQQSGKLCSTQSFFQMKAKKARHIQVMVEETQDSESFNSDIEDSPVSASPIPPPAETNMKQSHAAQDPDKRCDDRHRVKENGYSRADESNSDCFMENDLMRNHNPTQTATTVDEESLSTKKPFIKQEPNQSQENNSKRATSSQGGALSHFIRPLTSVLSNAVPSSSLKQSSLASFFGWGAVKKEKLSQEPKQDTSFNTTQTAAAMNKFPQSHTMNSDLRVSQRSSTNNFQGKSRSGRWGNKDISQDDENNRQTQSQNQNPGSYQRPCPFYKKIQGTSFVVDAFRYGDIPGCTAYFLSHFHYDHYGGLTRHFQHLIYCSKITANLVKTRIKVAAKYLRPLPMNEACVVNGVEVTLLEANHCPGAVLFLFCLNDGRVFLHTGDFRADPSMEELPQLRSQRIDQLFLDTTYLDPQYDFPTQSEVMEFTAQVAVNAVRRNDRTLLVCGTYTIGKEKIFIAIAKALGCKVFVAKDKKNILDCLEDNRLQSMLTLDKNASRLHVVTMATLTHQKLKDYLSKFSSRYDAVVAFKPTGWTHSEKKTNLQDIKPARSGPVSIYGVPYSEHSSYSELRRFVQFIRPNRIIPTVNVGSAKSRDAMNEYFKAWLSEGSGSSQDPRATQKQGNSSILNWIK</sequence>
<feature type="region of interest" description="Disordered" evidence="8">
    <location>
        <begin position="1"/>
        <end position="148"/>
    </location>
</feature>
<keyword evidence="11" id="KW-1185">Reference proteome</keyword>
<dbReference type="OrthoDB" id="262529at2759"/>
<feature type="compositionally biased region" description="Basic and acidic residues" evidence="8">
    <location>
        <begin position="56"/>
        <end position="70"/>
    </location>
</feature>
<name>A0A914B4V0_PATMI</name>
<feature type="compositionally biased region" description="Polar residues" evidence="8">
    <location>
        <begin position="1143"/>
        <end position="1166"/>
    </location>
</feature>
<keyword evidence="4" id="KW-0234">DNA repair</keyword>
<evidence type="ECO:0000256" key="1">
    <source>
        <dbReference type="ARBA" id="ARBA00004123"/>
    </source>
</evidence>
<dbReference type="SUPFAM" id="SSF56281">
    <property type="entry name" value="Metallo-hydrolase/oxidoreductase"/>
    <property type="match status" value="1"/>
</dbReference>
<dbReference type="Gene3D" id="3.60.15.10">
    <property type="entry name" value="Ribonuclease Z/Hydroxyacylglutathione hydrolase-like"/>
    <property type="match status" value="1"/>
</dbReference>
<dbReference type="SMART" id="SM00849">
    <property type="entry name" value="Lactamase_B"/>
    <property type="match status" value="1"/>
</dbReference>
<feature type="compositionally biased region" description="Low complexity" evidence="8">
    <location>
        <begin position="22"/>
        <end position="33"/>
    </location>
</feature>
<feature type="compositionally biased region" description="Basic and acidic residues" evidence="8">
    <location>
        <begin position="777"/>
        <end position="788"/>
    </location>
</feature>
<dbReference type="AlphaFoldDB" id="A0A914B4V0"/>
<feature type="compositionally biased region" description="Low complexity" evidence="8">
    <location>
        <begin position="99"/>
        <end position="118"/>
    </location>
</feature>
<comment type="subcellular location">
    <subcellularLocation>
        <location evidence="1">Nucleus</location>
    </subcellularLocation>
</comment>
<organism evidence="10 11">
    <name type="scientific">Patiria miniata</name>
    <name type="common">Bat star</name>
    <name type="synonym">Asterina miniata</name>
    <dbReference type="NCBI Taxonomy" id="46514"/>
    <lineage>
        <taxon>Eukaryota</taxon>
        <taxon>Metazoa</taxon>
        <taxon>Echinodermata</taxon>
        <taxon>Eleutherozoa</taxon>
        <taxon>Asterozoa</taxon>
        <taxon>Asteroidea</taxon>
        <taxon>Valvatacea</taxon>
        <taxon>Valvatida</taxon>
        <taxon>Asterinidae</taxon>
        <taxon>Patiria</taxon>
    </lineage>
</organism>
<feature type="region of interest" description="Disordered" evidence="8">
    <location>
        <begin position="1142"/>
        <end position="1166"/>
    </location>
</feature>
<dbReference type="GO" id="GO:0035312">
    <property type="term" value="F:5'-3' DNA exonuclease activity"/>
    <property type="evidence" value="ECO:0007669"/>
    <property type="project" value="TreeGrafter"/>
</dbReference>
<dbReference type="EnsemblMetazoa" id="XM_038214901.1">
    <property type="protein sequence ID" value="XP_038070829.1"/>
    <property type="gene ID" value="LOC119739818"/>
</dbReference>
<evidence type="ECO:0000313" key="11">
    <source>
        <dbReference type="Proteomes" id="UP000887568"/>
    </source>
</evidence>
<keyword evidence="3" id="KW-0227">DNA damage</keyword>
<dbReference type="GO" id="GO:0003684">
    <property type="term" value="F:damaged DNA binding"/>
    <property type="evidence" value="ECO:0007669"/>
    <property type="project" value="TreeGrafter"/>
</dbReference>
<dbReference type="FunFam" id="3.40.50.12650:FF:000001">
    <property type="entry name" value="DNA cross-link repair 1A"/>
    <property type="match status" value="1"/>
</dbReference>
<feature type="compositionally biased region" description="Basic and acidic residues" evidence="8">
    <location>
        <begin position="604"/>
        <end position="626"/>
    </location>
</feature>
<evidence type="ECO:0000256" key="8">
    <source>
        <dbReference type="SAM" id="MobiDB-lite"/>
    </source>
</evidence>
<evidence type="ECO:0000256" key="4">
    <source>
        <dbReference type="ARBA" id="ARBA00023204"/>
    </source>
</evidence>
<dbReference type="GO" id="GO:0036297">
    <property type="term" value="P:interstrand cross-link repair"/>
    <property type="evidence" value="ECO:0007669"/>
    <property type="project" value="TreeGrafter"/>
</dbReference>
<feature type="compositionally biased region" description="Polar residues" evidence="8">
    <location>
        <begin position="337"/>
        <end position="346"/>
    </location>
</feature>
<feature type="compositionally biased region" description="Polar residues" evidence="8">
    <location>
        <begin position="665"/>
        <end position="683"/>
    </location>
</feature>
<dbReference type="InterPro" id="IPR011084">
    <property type="entry name" value="DRMBL"/>
</dbReference>
<feature type="compositionally biased region" description="Polar residues" evidence="8">
    <location>
        <begin position="745"/>
        <end position="771"/>
    </location>
</feature>
<dbReference type="GeneID" id="119739818"/>
<evidence type="ECO:0000256" key="5">
    <source>
        <dbReference type="ARBA" id="ARBA00023242"/>
    </source>
</evidence>
<dbReference type="FunFam" id="3.60.15.10:FF:000010">
    <property type="entry name" value="DNA cross-link repair 1A"/>
    <property type="match status" value="1"/>
</dbReference>
<protein>
    <recommendedName>
        <fullName evidence="6">DNA cross-link repair 1A protein</fullName>
    </recommendedName>
    <alternativeName>
        <fullName evidence="7">SNM1 homolog A</fullName>
    </alternativeName>
</protein>
<feature type="region of interest" description="Disordered" evidence="8">
    <location>
        <begin position="569"/>
        <end position="683"/>
    </location>
</feature>
<evidence type="ECO:0000256" key="3">
    <source>
        <dbReference type="ARBA" id="ARBA00022763"/>
    </source>
</evidence>
<feature type="compositionally biased region" description="Low complexity" evidence="8">
    <location>
        <begin position="271"/>
        <end position="286"/>
    </location>
</feature>
<evidence type="ECO:0000313" key="10">
    <source>
        <dbReference type="EnsemblMetazoa" id="XP_038070829.1"/>
    </source>
</evidence>
<dbReference type="Pfam" id="PF07522">
    <property type="entry name" value="DRMBL"/>
    <property type="match status" value="1"/>
</dbReference>
<dbReference type="RefSeq" id="XP_038070829.1">
    <property type="nucleotide sequence ID" value="XM_038214901.1"/>
</dbReference>
<feature type="compositionally biased region" description="Basic and acidic residues" evidence="8">
    <location>
        <begin position="247"/>
        <end position="267"/>
    </location>
</feature>
<feature type="domain" description="Metallo-beta-lactamase" evidence="9">
    <location>
        <begin position="802"/>
        <end position="984"/>
    </location>
</feature>
<evidence type="ECO:0000256" key="7">
    <source>
        <dbReference type="ARBA" id="ARBA00078423"/>
    </source>
</evidence>
<evidence type="ECO:0000256" key="6">
    <source>
        <dbReference type="ARBA" id="ARBA00069609"/>
    </source>
</evidence>
<dbReference type="InterPro" id="IPR036866">
    <property type="entry name" value="RibonucZ/Hydroxyglut_hydro"/>
</dbReference>
<dbReference type="Pfam" id="PF12706">
    <property type="entry name" value="Lactamase_B_2"/>
    <property type="match status" value="1"/>
</dbReference>
<dbReference type="PANTHER" id="PTHR23240:SF6">
    <property type="entry name" value="DNA CROSS-LINK REPAIR 1A PROTEIN"/>
    <property type="match status" value="1"/>
</dbReference>
<feature type="region of interest" description="Disordered" evidence="8">
    <location>
        <begin position="337"/>
        <end position="359"/>
    </location>
</feature>
<accession>A0A914B4V0</accession>
<feature type="compositionally biased region" description="Basic and acidic residues" evidence="8">
    <location>
        <begin position="119"/>
        <end position="130"/>
    </location>
</feature>
<feature type="region of interest" description="Disordered" evidence="8">
    <location>
        <begin position="745"/>
        <end position="803"/>
    </location>
</feature>
<reference evidence="10" key="1">
    <citation type="submission" date="2022-11" db="UniProtKB">
        <authorList>
            <consortium name="EnsemblMetazoa"/>
        </authorList>
    </citation>
    <scope>IDENTIFICATION</scope>
</reference>
<dbReference type="PANTHER" id="PTHR23240">
    <property type="entry name" value="DNA CROSS-LINK REPAIR PROTEIN PSO2/SNM1-RELATED"/>
    <property type="match status" value="1"/>
</dbReference>
<dbReference type="CDD" id="cd16273">
    <property type="entry name" value="SNM1A-1C-like_MBL-fold"/>
    <property type="match status" value="1"/>
</dbReference>
<dbReference type="GO" id="GO:0006303">
    <property type="term" value="P:double-strand break repair via nonhomologous end joining"/>
    <property type="evidence" value="ECO:0007669"/>
    <property type="project" value="TreeGrafter"/>
</dbReference>
<evidence type="ECO:0000259" key="9">
    <source>
        <dbReference type="SMART" id="SM00849"/>
    </source>
</evidence>
<feature type="region of interest" description="Disordered" evidence="8">
    <location>
        <begin position="247"/>
        <end position="290"/>
    </location>
</feature>
<dbReference type="Gene3D" id="3.40.50.12650">
    <property type="match status" value="1"/>
</dbReference>
<proteinExistence type="inferred from homology"/>
<feature type="compositionally biased region" description="Polar residues" evidence="8">
    <location>
        <begin position="789"/>
        <end position="800"/>
    </location>
</feature>
<comment type="similarity">
    <text evidence="2">Belongs to the DNA repair metallo-beta-lactamase (DRMBL) family.</text>
</comment>
<keyword evidence="5" id="KW-0539">Nucleus</keyword>
<dbReference type="InterPro" id="IPR001279">
    <property type="entry name" value="Metallo-B-lactamas"/>
</dbReference>
<dbReference type="OMA" id="NSSILNW"/>
<evidence type="ECO:0000256" key="2">
    <source>
        <dbReference type="ARBA" id="ARBA00010304"/>
    </source>
</evidence>
<dbReference type="Proteomes" id="UP000887568">
    <property type="component" value="Unplaced"/>
</dbReference>